<dbReference type="InterPro" id="IPR018187">
    <property type="entry name" value="Asp/Glu_racemase_AS_1"/>
</dbReference>
<evidence type="ECO:0000256" key="1">
    <source>
        <dbReference type="ARBA" id="ARBA00007847"/>
    </source>
</evidence>
<accession>A0A1G6MDD7</accession>
<dbReference type="RefSeq" id="WP_092740751.1">
    <property type="nucleotide sequence ID" value="NZ_FMZC01000002.1"/>
</dbReference>
<organism evidence="3 4">
    <name type="scientific">Paracidovorax valerianellae</name>
    <dbReference type="NCBI Taxonomy" id="187868"/>
    <lineage>
        <taxon>Bacteria</taxon>
        <taxon>Pseudomonadati</taxon>
        <taxon>Pseudomonadota</taxon>
        <taxon>Betaproteobacteria</taxon>
        <taxon>Burkholderiales</taxon>
        <taxon>Comamonadaceae</taxon>
        <taxon>Paracidovorax</taxon>
    </lineage>
</organism>
<dbReference type="PANTHER" id="PTHR21198">
    <property type="entry name" value="GLUTAMATE RACEMASE"/>
    <property type="match status" value="1"/>
</dbReference>
<evidence type="ECO:0000313" key="4">
    <source>
        <dbReference type="Proteomes" id="UP000198781"/>
    </source>
</evidence>
<dbReference type="NCBIfam" id="TIGR00035">
    <property type="entry name" value="asp_race"/>
    <property type="match status" value="1"/>
</dbReference>
<keyword evidence="2" id="KW-0413">Isomerase</keyword>
<dbReference type="Proteomes" id="UP000198781">
    <property type="component" value="Unassembled WGS sequence"/>
</dbReference>
<dbReference type="InterPro" id="IPR015942">
    <property type="entry name" value="Asp/Glu/hydantoin_racemase"/>
</dbReference>
<dbReference type="PROSITE" id="PS00923">
    <property type="entry name" value="ASP_GLU_RACEMASE_1"/>
    <property type="match status" value="1"/>
</dbReference>
<name>A0A1G6MDD7_9BURK</name>
<gene>
    <name evidence="3" type="ORF">SAMN05192589_102384</name>
</gene>
<comment type="similarity">
    <text evidence="1">Belongs to the aspartate/glutamate racemases family.</text>
</comment>
<dbReference type="OrthoDB" id="9803739at2"/>
<dbReference type="STRING" id="187868.SAMN05192589_102384"/>
<dbReference type="Gene3D" id="3.40.50.1860">
    <property type="match status" value="2"/>
</dbReference>
<evidence type="ECO:0000313" key="3">
    <source>
        <dbReference type="EMBL" id="SDC53461.1"/>
    </source>
</evidence>
<dbReference type="PANTHER" id="PTHR21198:SF7">
    <property type="entry name" value="ASPARTATE-GLUTAMATE RACEMASE FAMILY"/>
    <property type="match status" value="1"/>
</dbReference>
<protein>
    <submittedName>
        <fullName evidence="3">Aspartate racemase</fullName>
    </submittedName>
</protein>
<dbReference type="InterPro" id="IPR001920">
    <property type="entry name" value="Asp/Glu_race"/>
</dbReference>
<reference evidence="3 4" key="1">
    <citation type="submission" date="2016-10" db="EMBL/GenBank/DDBJ databases">
        <authorList>
            <person name="de Groot N.N."/>
        </authorList>
    </citation>
    <scope>NUCLEOTIDE SEQUENCE [LARGE SCALE GENOMIC DNA]</scope>
    <source>
        <strain evidence="3 4">DSM 16619</strain>
    </source>
</reference>
<dbReference type="Pfam" id="PF01177">
    <property type="entry name" value="Asp_Glu_race"/>
    <property type="match status" value="1"/>
</dbReference>
<dbReference type="GO" id="GO:0047661">
    <property type="term" value="F:amino-acid racemase activity"/>
    <property type="evidence" value="ECO:0007669"/>
    <property type="project" value="InterPro"/>
</dbReference>
<dbReference type="InterPro" id="IPR004380">
    <property type="entry name" value="Asp_race"/>
</dbReference>
<proteinExistence type="inferred from homology"/>
<dbReference type="AlphaFoldDB" id="A0A1G6MDD7"/>
<dbReference type="EMBL" id="FMZC01000002">
    <property type="protein sequence ID" value="SDC53461.1"/>
    <property type="molecule type" value="Genomic_DNA"/>
</dbReference>
<keyword evidence="4" id="KW-1185">Reference proteome</keyword>
<dbReference type="SUPFAM" id="SSF53681">
    <property type="entry name" value="Aspartate/glutamate racemase"/>
    <property type="match status" value="2"/>
</dbReference>
<sequence>MTATLPLPAQRPCMVGILGGMGPAAGADFVRLFVEACTRRMEALGIPVRDQAYPEHWLAQVPIPDRTAALGDRTPGAQQPAEPMAQATGRLVALGVQAMAIACNTAHAWHGELQQRFPQLKVLHGMREVAAALAASGDLRVGLLATQGSYDTGLYQAALADQGVACVLPLPHEREQLMQGIYAGVKAGDYALARSRFAAVAQALREREGLSSLIMGCTEIPLALDETAAGTRLVNPSQVLAEALARHAYAGMQAVAKVEAMACA</sequence>
<evidence type="ECO:0000256" key="2">
    <source>
        <dbReference type="ARBA" id="ARBA00023235"/>
    </source>
</evidence>